<dbReference type="RefSeq" id="WP_246115466.1">
    <property type="nucleotide sequence ID" value="NZ_BJVJ01000172.1"/>
</dbReference>
<keyword evidence="2" id="KW-1185">Reference proteome</keyword>
<organism evidence="1 2">
    <name type="scientific">Pseudonocardia sulfidoxydans NBRC 16205</name>
    <dbReference type="NCBI Taxonomy" id="1223511"/>
    <lineage>
        <taxon>Bacteria</taxon>
        <taxon>Bacillati</taxon>
        <taxon>Actinomycetota</taxon>
        <taxon>Actinomycetes</taxon>
        <taxon>Pseudonocardiales</taxon>
        <taxon>Pseudonocardiaceae</taxon>
        <taxon>Pseudonocardia</taxon>
    </lineage>
</organism>
<gene>
    <name evidence="1" type="ORF">PSU4_61110</name>
</gene>
<comment type="caution">
    <text evidence="1">The sequence shown here is derived from an EMBL/GenBank/DDBJ whole genome shotgun (WGS) entry which is preliminary data.</text>
</comment>
<dbReference type="EMBL" id="BJVJ01000172">
    <property type="protein sequence ID" value="GEL27157.1"/>
    <property type="molecule type" value="Genomic_DNA"/>
</dbReference>
<dbReference type="AlphaFoldDB" id="A0A511DS80"/>
<dbReference type="Proteomes" id="UP000321685">
    <property type="component" value="Unassembled WGS sequence"/>
</dbReference>
<protein>
    <submittedName>
        <fullName evidence="1">Uncharacterized protein</fullName>
    </submittedName>
</protein>
<proteinExistence type="predicted"/>
<accession>A0A511DS80</accession>
<name>A0A511DS80_9PSEU</name>
<evidence type="ECO:0000313" key="2">
    <source>
        <dbReference type="Proteomes" id="UP000321685"/>
    </source>
</evidence>
<sequence length="204" mass="21747">MPDAGTFSPNVAMARNRWRAAEDRLYPTLIADPGSYQRSINQIQAVVAELRKRCAGVEDIIAAESAPEELIAAALPGGSAVPADLLLGVACGMADREISSDVERRRREAAIEAARAEGRAWVVVSGPETAEELTDGRRPELHLPTGTVVEIAVDPWSGEDPFQLQVTAGETGTLLVTGSFTDRDEWLAEIARQRAAVEAGTVGT</sequence>
<evidence type="ECO:0000313" key="1">
    <source>
        <dbReference type="EMBL" id="GEL27157.1"/>
    </source>
</evidence>
<reference evidence="1 2" key="1">
    <citation type="submission" date="2019-07" db="EMBL/GenBank/DDBJ databases">
        <title>Whole genome shotgun sequence of Pseudonocardia sulfidoxydans NBRC 16205.</title>
        <authorList>
            <person name="Hosoyama A."/>
            <person name="Uohara A."/>
            <person name="Ohji S."/>
            <person name="Ichikawa N."/>
        </authorList>
    </citation>
    <scope>NUCLEOTIDE SEQUENCE [LARGE SCALE GENOMIC DNA]</scope>
    <source>
        <strain evidence="1 2">NBRC 16205</strain>
    </source>
</reference>